<dbReference type="Proteomes" id="UP000547209">
    <property type="component" value="Unassembled WGS sequence"/>
</dbReference>
<name>A0A7X0RMJ6_9BACL</name>
<dbReference type="AlphaFoldDB" id="A0A7X0RMJ6"/>
<evidence type="ECO:0000313" key="3">
    <source>
        <dbReference type="Proteomes" id="UP000547209"/>
    </source>
</evidence>
<dbReference type="EMBL" id="JACJVP010000006">
    <property type="protein sequence ID" value="MBB6670116.1"/>
    <property type="molecule type" value="Genomic_DNA"/>
</dbReference>
<dbReference type="RefSeq" id="WP_185141544.1">
    <property type="nucleotide sequence ID" value="NZ_JACJVP010000006.1"/>
</dbReference>
<dbReference type="InterPro" id="IPR036237">
    <property type="entry name" value="Xyl_isomerase-like_sf"/>
</dbReference>
<reference evidence="2 3" key="1">
    <citation type="submission" date="2020-08" db="EMBL/GenBank/DDBJ databases">
        <title>Cohnella phylogeny.</title>
        <authorList>
            <person name="Dunlap C."/>
        </authorList>
    </citation>
    <scope>NUCLEOTIDE SEQUENCE [LARGE SCALE GENOMIC DNA]</scope>
    <source>
        <strain evidence="2 3">DSM 28246</strain>
    </source>
</reference>
<dbReference type="SUPFAM" id="SSF51658">
    <property type="entry name" value="Xylose isomerase-like"/>
    <property type="match status" value="1"/>
</dbReference>
<dbReference type="InterPro" id="IPR013022">
    <property type="entry name" value="Xyl_isomerase-like_TIM-brl"/>
</dbReference>
<evidence type="ECO:0000313" key="2">
    <source>
        <dbReference type="EMBL" id="MBB6670116.1"/>
    </source>
</evidence>
<comment type="caution">
    <text evidence="2">The sequence shown here is derived from an EMBL/GenBank/DDBJ whole genome shotgun (WGS) entry which is preliminary data.</text>
</comment>
<dbReference type="Pfam" id="PF01261">
    <property type="entry name" value="AP_endonuc_2"/>
    <property type="match status" value="1"/>
</dbReference>
<protein>
    <recommendedName>
        <fullName evidence="1">Xylose isomerase-like TIM barrel domain-containing protein</fullName>
    </recommendedName>
</protein>
<dbReference type="Gene3D" id="3.20.20.150">
    <property type="entry name" value="Divalent-metal-dependent TIM barrel enzymes"/>
    <property type="match status" value="2"/>
</dbReference>
<feature type="domain" description="Xylose isomerase-like TIM barrel" evidence="1">
    <location>
        <begin position="29"/>
        <end position="206"/>
    </location>
</feature>
<keyword evidence="3" id="KW-1185">Reference proteome</keyword>
<sequence length="407" mass="46343">MRTDPKLYLAVDNCFATKRWTRPAEWMDLLREFGVYVAEASADNEFDPLYMDVSYMADWLIEAKREGERTGVRIGNIFSGHGTYTTLGLAHTDKRNRDRFLNEWLKPMSAFAAQAGAGLGFYCHAFPDSILQSPQDYAEAELDLYARLAELAIHCRELGIEASGVEQMYTPHQIPWTIEGSKKLLREVYRRSQAPFYLTLDTGHQSGQRKFIRPGREQMRLAASRKTRTGGAHGIWLGPKSADLLFQEMSAQPKSERERYLNLIEEEMDRYPHLFARPTDGDTYLWLKELGCYSPIVHLQQTNGASSSHLPFTEEENAKGIIFGEPLLRAIADSYHRAETDGMPPKCRELYLTLEVFSGTSEINSDILYKIRESVRYWRKFIPHDGIALSDALRNLPEVDGKGASLG</sequence>
<accession>A0A7X0RMJ6</accession>
<proteinExistence type="predicted"/>
<evidence type="ECO:0000259" key="1">
    <source>
        <dbReference type="Pfam" id="PF01261"/>
    </source>
</evidence>
<gene>
    <name evidence="2" type="ORF">H7C19_05390</name>
</gene>
<organism evidence="2 3">
    <name type="scientific">Cohnella nanjingensis</name>
    <dbReference type="NCBI Taxonomy" id="1387779"/>
    <lineage>
        <taxon>Bacteria</taxon>
        <taxon>Bacillati</taxon>
        <taxon>Bacillota</taxon>
        <taxon>Bacilli</taxon>
        <taxon>Bacillales</taxon>
        <taxon>Paenibacillaceae</taxon>
        <taxon>Cohnella</taxon>
    </lineage>
</organism>